<organism evidence="1 2">
    <name type="scientific">Vespula pensylvanica</name>
    <name type="common">Western yellow jacket</name>
    <name type="synonym">Wasp</name>
    <dbReference type="NCBI Taxonomy" id="30213"/>
    <lineage>
        <taxon>Eukaryota</taxon>
        <taxon>Metazoa</taxon>
        <taxon>Ecdysozoa</taxon>
        <taxon>Arthropoda</taxon>
        <taxon>Hexapoda</taxon>
        <taxon>Insecta</taxon>
        <taxon>Pterygota</taxon>
        <taxon>Neoptera</taxon>
        <taxon>Endopterygota</taxon>
        <taxon>Hymenoptera</taxon>
        <taxon>Apocrita</taxon>
        <taxon>Aculeata</taxon>
        <taxon>Vespoidea</taxon>
        <taxon>Vespidae</taxon>
        <taxon>Vespinae</taxon>
        <taxon>Vespula</taxon>
    </lineage>
</organism>
<dbReference type="EMBL" id="JACSDY010000013">
    <property type="protein sequence ID" value="KAF7411071.1"/>
    <property type="molecule type" value="Genomic_DNA"/>
</dbReference>
<protein>
    <submittedName>
        <fullName evidence="1">Uncharacterized protein</fullName>
    </submittedName>
</protein>
<dbReference type="Proteomes" id="UP000600918">
    <property type="component" value="Unassembled WGS sequence"/>
</dbReference>
<reference evidence="1" key="1">
    <citation type="journal article" date="2020" name="G3 (Bethesda)">
        <title>High-Quality Assemblies for Three Invasive Social Wasps from the &lt;i&gt;Vespula&lt;/i&gt; Genus.</title>
        <authorList>
            <person name="Harrop T.W.R."/>
            <person name="Guhlin J."/>
            <person name="McLaughlin G.M."/>
            <person name="Permina E."/>
            <person name="Stockwell P."/>
            <person name="Gilligan J."/>
            <person name="Le Lec M.F."/>
            <person name="Gruber M.A.M."/>
            <person name="Quinn O."/>
            <person name="Lovegrove M."/>
            <person name="Duncan E.J."/>
            <person name="Remnant E.J."/>
            <person name="Van Eeckhoven J."/>
            <person name="Graham B."/>
            <person name="Knapp R.A."/>
            <person name="Langford K.W."/>
            <person name="Kronenberg Z."/>
            <person name="Press M.O."/>
            <person name="Eacker S.M."/>
            <person name="Wilson-Rankin E.E."/>
            <person name="Purcell J."/>
            <person name="Lester P.J."/>
            <person name="Dearden P.K."/>
        </authorList>
    </citation>
    <scope>NUCLEOTIDE SEQUENCE</scope>
    <source>
        <strain evidence="1">Volc-1</strain>
    </source>
</reference>
<proteinExistence type="predicted"/>
<keyword evidence="2" id="KW-1185">Reference proteome</keyword>
<name>A0A834KSG5_VESPE</name>
<sequence>MAKNDSAKPKRIERSFDYEITDKMEQFDRKNEAESTTNVFWLPSLVHISCDQYIVPIWMVKEMLNDPEPIEEQKVSIVEAQTTQERKEALPENDQEILVQNEDRYVPEDQRHNQKEHVHEANENEVNVSKPVIISIASSTKATINSRSKASLDKKEISQLRLMVKRKTLLVLDPLDPLDPVLITIIANSYTIGNGNIATSVTMTYDRSQNG</sequence>
<evidence type="ECO:0000313" key="1">
    <source>
        <dbReference type="EMBL" id="KAF7411071.1"/>
    </source>
</evidence>
<gene>
    <name evidence="1" type="ORF">H0235_013678</name>
</gene>
<evidence type="ECO:0000313" key="2">
    <source>
        <dbReference type="Proteomes" id="UP000600918"/>
    </source>
</evidence>
<comment type="caution">
    <text evidence="1">The sequence shown here is derived from an EMBL/GenBank/DDBJ whole genome shotgun (WGS) entry which is preliminary data.</text>
</comment>
<accession>A0A834KSG5</accession>
<dbReference type="AlphaFoldDB" id="A0A834KSG5"/>